<dbReference type="GO" id="GO:0016020">
    <property type="term" value="C:membrane"/>
    <property type="evidence" value="ECO:0007669"/>
    <property type="project" value="UniProtKB-SubCell"/>
</dbReference>
<comment type="caution">
    <text evidence="7">The sequence shown here is derived from an EMBL/GenBank/DDBJ whole genome shotgun (WGS) entry which is preliminary data.</text>
</comment>
<evidence type="ECO:0000256" key="1">
    <source>
        <dbReference type="ARBA" id="ARBA00004141"/>
    </source>
</evidence>
<gene>
    <name evidence="7" type="ORF">LG34_03815</name>
</gene>
<feature type="transmembrane region" description="Helical" evidence="5">
    <location>
        <begin position="275"/>
        <end position="293"/>
    </location>
</feature>
<feature type="transmembrane region" description="Helical" evidence="5">
    <location>
        <begin position="60"/>
        <end position="77"/>
    </location>
</feature>
<sequence>MTFYQELQLNQAGSKALIRSCTDKKEKMRHTAIYLLKIFITMVFCMAVVIGFSKIFGNDNSIVGVVVLLCVMAFRFADFGIRTPHAMGALAIMFAILTFGPRLANAGGLGQEFVVNTICILILMVLGCHNVVMFNHSTLLLSYLLLYGYDVTGDLYTQRLIAMGICAAATMIVYYRNHHKKVYKRSLKDIFHEFDVHSMRTRWQITMVFGVTTAMLIAGLLHVPRRMWIGIAAMSILVPFHEDAKQRAKARVPGNIVGCFIFLALYYFLPPSIYNYVGVIGGIGVGLSATYGCQAIFNTFGALSIAVGILGLPGAIFFRIFNNFFGALYGLVFERFFGSVLDRLPSSPREVSAP</sequence>
<keyword evidence="3 5" id="KW-1133">Transmembrane helix</keyword>
<keyword evidence="4 5" id="KW-0472">Membrane</keyword>
<name>A0A2V1JTD9_EUBRA</name>
<comment type="subcellular location">
    <subcellularLocation>
        <location evidence="1">Membrane</location>
        <topology evidence="1">Multi-pass membrane protein</topology>
    </subcellularLocation>
</comment>
<keyword evidence="2 5" id="KW-0812">Transmembrane</keyword>
<feature type="transmembrane region" description="Helical" evidence="5">
    <location>
        <begin position="32"/>
        <end position="53"/>
    </location>
</feature>
<dbReference type="OrthoDB" id="3251843at2"/>
<feature type="transmembrane region" description="Helical" evidence="5">
    <location>
        <begin position="83"/>
        <end position="101"/>
    </location>
</feature>
<evidence type="ECO:0000256" key="3">
    <source>
        <dbReference type="ARBA" id="ARBA00022989"/>
    </source>
</evidence>
<feature type="transmembrane region" description="Helical" evidence="5">
    <location>
        <begin position="113"/>
        <end position="136"/>
    </location>
</feature>
<evidence type="ECO:0000256" key="2">
    <source>
        <dbReference type="ARBA" id="ARBA00022692"/>
    </source>
</evidence>
<evidence type="ECO:0000259" key="6">
    <source>
        <dbReference type="Pfam" id="PF13515"/>
    </source>
</evidence>
<accession>A0A2V1JTD9</accession>
<dbReference type="RefSeq" id="WP_109214924.1">
    <property type="nucleotide sequence ID" value="NZ_JAQEGP010000004.1"/>
</dbReference>
<feature type="transmembrane region" description="Helical" evidence="5">
    <location>
        <begin position="203"/>
        <end position="221"/>
    </location>
</feature>
<evidence type="ECO:0000256" key="5">
    <source>
        <dbReference type="SAM" id="Phobius"/>
    </source>
</evidence>
<evidence type="ECO:0000313" key="7">
    <source>
        <dbReference type="EMBL" id="PWE87486.1"/>
    </source>
</evidence>
<feature type="domain" description="Integral membrane bound transporter" evidence="6">
    <location>
        <begin position="214"/>
        <end position="333"/>
    </location>
</feature>
<dbReference type="Pfam" id="PF13515">
    <property type="entry name" value="FUSC_2"/>
    <property type="match status" value="1"/>
</dbReference>
<dbReference type="AlphaFoldDB" id="A0A2V1JTD9"/>
<reference evidence="7 8" key="1">
    <citation type="submission" date="2014-09" db="EMBL/GenBank/DDBJ databases">
        <title>Butyrate-producing bacteria isolated from human gut.</title>
        <authorList>
            <person name="Zhang Q."/>
            <person name="Zhao L."/>
        </authorList>
    </citation>
    <scope>NUCLEOTIDE SEQUENCE [LARGE SCALE GENOMIC DNA]</scope>
    <source>
        <strain evidence="7 8">21</strain>
    </source>
</reference>
<feature type="transmembrane region" description="Helical" evidence="5">
    <location>
        <begin position="300"/>
        <end position="321"/>
    </location>
</feature>
<dbReference type="EMBL" id="JRFU01000038">
    <property type="protein sequence ID" value="PWE87486.1"/>
    <property type="molecule type" value="Genomic_DNA"/>
</dbReference>
<evidence type="ECO:0000256" key="4">
    <source>
        <dbReference type="ARBA" id="ARBA00023136"/>
    </source>
</evidence>
<protein>
    <submittedName>
        <fullName evidence="7">Fusaric acid resistance protein</fullName>
    </submittedName>
</protein>
<organism evidence="7 8">
    <name type="scientific">Eubacterium ramulus</name>
    <dbReference type="NCBI Taxonomy" id="39490"/>
    <lineage>
        <taxon>Bacteria</taxon>
        <taxon>Bacillati</taxon>
        <taxon>Bacillota</taxon>
        <taxon>Clostridia</taxon>
        <taxon>Eubacteriales</taxon>
        <taxon>Eubacteriaceae</taxon>
        <taxon>Eubacterium</taxon>
    </lineage>
</organism>
<dbReference type="InterPro" id="IPR049453">
    <property type="entry name" value="Memb_transporter_dom"/>
</dbReference>
<dbReference type="Proteomes" id="UP000245288">
    <property type="component" value="Unassembled WGS sequence"/>
</dbReference>
<keyword evidence="8" id="KW-1185">Reference proteome</keyword>
<feature type="transmembrane region" description="Helical" evidence="5">
    <location>
        <begin position="156"/>
        <end position="175"/>
    </location>
</feature>
<evidence type="ECO:0000313" key="8">
    <source>
        <dbReference type="Proteomes" id="UP000245288"/>
    </source>
</evidence>
<proteinExistence type="predicted"/>